<gene>
    <name evidence="3" type="ORF">RQP52_23120</name>
</gene>
<sequence>MPLFVICLLFSIVLNEPVSAVSCAHPESIKEEFANSSIVLMGTALNSNTLENDFTVVFSLKTLWKGSTDVIEKGISIGNMWKEIIEGQDYLIFASQRDGHLEANICGNSRDWSEVNKKQIKDLNTGKLTIEQSANNRNQIYWFVFVIFIIAIVGIILIRLYRIRRMQR</sequence>
<evidence type="ECO:0000313" key="3">
    <source>
        <dbReference type="EMBL" id="MDU0203981.1"/>
    </source>
</evidence>
<keyword evidence="1" id="KW-0812">Transmembrane</keyword>
<dbReference type="Gene3D" id="2.40.50.120">
    <property type="match status" value="1"/>
</dbReference>
<keyword evidence="4" id="KW-1185">Reference proteome</keyword>
<feature type="transmembrane region" description="Helical" evidence="1">
    <location>
        <begin position="140"/>
        <end position="161"/>
    </location>
</feature>
<keyword evidence="1" id="KW-1133">Transmembrane helix</keyword>
<dbReference type="InterPro" id="IPR008993">
    <property type="entry name" value="TIMP-like_OB-fold"/>
</dbReference>
<dbReference type="RefSeq" id="WP_315954045.1">
    <property type="nucleotide sequence ID" value="NZ_JAWCUD010000009.1"/>
</dbReference>
<reference evidence="3 4" key="1">
    <citation type="submission" date="2023-10" db="EMBL/GenBank/DDBJ databases">
        <title>Paenibacillus strain PFR10 Genome sequencing and assembly.</title>
        <authorList>
            <person name="Kim I."/>
        </authorList>
    </citation>
    <scope>NUCLEOTIDE SEQUENCE [LARGE SCALE GENOMIC DNA]</scope>
    <source>
        <strain evidence="3 4">PFR10</strain>
    </source>
</reference>
<dbReference type="SUPFAM" id="SSF50242">
    <property type="entry name" value="TIMP-like"/>
    <property type="match status" value="1"/>
</dbReference>
<dbReference type="Proteomes" id="UP001260980">
    <property type="component" value="Unassembled WGS sequence"/>
</dbReference>
<proteinExistence type="predicted"/>
<accession>A0ABU3RI72</accession>
<evidence type="ECO:0000256" key="2">
    <source>
        <dbReference type="SAM" id="SignalP"/>
    </source>
</evidence>
<feature type="chain" id="PRO_5046589990" description="Tissue inhibitor of metalloproteinase" evidence="2">
    <location>
        <begin position="21"/>
        <end position="168"/>
    </location>
</feature>
<organism evidence="3 4">
    <name type="scientific">Paenibacillus violae</name>
    <dbReference type="NCBI Taxonomy" id="3077234"/>
    <lineage>
        <taxon>Bacteria</taxon>
        <taxon>Bacillati</taxon>
        <taxon>Bacillota</taxon>
        <taxon>Bacilli</taxon>
        <taxon>Bacillales</taxon>
        <taxon>Paenibacillaceae</taxon>
        <taxon>Paenibacillus</taxon>
    </lineage>
</organism>
<keyword evidence="2" id="KW-0732">Signal</keyword>
<name>A0ABU3RI72_9BACL</name>
<keyword evidence="1" id="KW-0472">Membrane</keyword>
<comment type="caution">
    <text evidence="3">The sequence shown here is derived from an EMBL/GenBank/DDBJ whole genome shotgun (WGS) entry which is preliminary data.</text>
</comment>
<evidence type="ECO:0000256" key="1">
    <source>
        <dbReference type="SAM" id="Phobius"/>
    </source>
</evidence>
<dbReference type="EMBL" id="JAWCUD010000009">
    <property type="protein sequence ID" value="MDU0203981.1"/>
    <property type="molecule type" value="Genomic_DNA"/>
</dbReference>
<evidence type="ECO:0008006" key="5">
    <source>
        <dbReference type="Google" id="ProtNLM"/>
    </source>
</evidence>
<protein>
    <recommendedName>
        <fullName evidence="5">Tissue inhibitor of metalloproteinase</fullName>
    </recommendedName>
</protein>
<evidence type="ECO:0000313" key="4">
    <source>
        <dbReference type="Proteomes" id="UP001260980"/>
    </source>
</evidence>
<feature type="signal peptide" evidence="2">
    <location>
        <begin position="1"/>
        <end position="20"/>
    </location>
</feature>